<evidence type="ECO:0000313" key="1">
    <source>
        <dbReference type="EMBL" id="JAH62686.1"/>
    </source>
</evidence>
<name>A0A0E9UA07_ANGAN</name>
<organism evidence="1">
    <name type="scientific">Anguilla anguilla</name>
    <name type="common">European freshwater eel</name>
    <name type="synonym">Muraena anguilla</name>
    <dbReference type="NCBI Taxonomy" id="7936"/>
    <lineage>
        <taxon>Eukaryota</taxon>
        <taxon>Metazoa</taxon>
        <taxon>Chordata</taxon>
        <taxon>Craniata</taxon>
        <taxon>Vertebrata</taxon>
        <taxon>Euteleostomi</taxon>
        <taxon>Actinopterygii</taxon>
        <taxon>Neopterygii</taxon>
        <taxon>Teleostei</taxon>
        <taxon>Anguilliformes</taxon>
        <taxon>Anguillidae</taxon>
        <taxon>Anguilla</taxon>
    </lineage>
</organism>
<protein>
    <submittedName>
        <fullName evidence="1">Uncharacterized protein</fullName>
    </submittedName>
</protein>
<accession>A0A0E9UA07</accession>
<proteinExistence type="predicted"/>
<reference evidence="1" key="1">
    <citation type="submission" date="2014-11" db="EMBL/GenBank/DDBJ databases">
        <authorList>
            <person name="Amaro Gonzalez C."/>
        </authorList>
    </citation>
    <scope>NUCLEOTIDE SEQUENCE</scope>
</reference>
<dbReference type="EMBL" id="GBXM01045891">
    <property type="protein sequence ID" value="JAH62686.1"/>
    <property type="molecule type" value="Transcribed_RNA"/>
</dbReference>
<sequence length="45" mass="5229">MPSLKLSLYRIRVAYSVLNNCRMNTATTAHIRENFISLINPRHNV</sequence>
<dbReference type="AlphaFoldDB" id="A0A0E9UA07"/>
<reference evidence="1" key="2">
    <citation type="journal article" date="2015" name="Fish Shellfish Immunol.">
        <title>Early steps in the European eel (Anguilla anguilla)-Vibrio vulnificus interaction in the gills: Role of the RtxA13 toxin.</title>
        <authorList>
            <person name="Callol A."/>
            <person name="Pajuelo D."/>
            <person name="Ebbesson L."/>
            <person name="Teles M."/>
            <person name="MacKenzie S."/>
            <person name="Amaro C."/>
        </authorList>
    </citation>
    <scope>NUCLEOTIDE SEQUENCE</scope>
</reference>